<dbReference type="AlphaFoldDB" id="J9R0P4"/>
<organism evidence="2 3">
    <name type="scientific">Riemerella anatipestifer RA-CH-1</name>
    <dbReference type="NCBI Taxonomy" id="1228997"/>
    <lineage>
        <taxon>Bacteria</taxon>
        <taxon>Pseudomonadati</taxon>
        <taxon>Bacteroidota</taxon>
        <taxon>Flavobacteriia</taxon>
        <taxon>Flavobacteriales</taxon>
        <taxon>Weeksellaceae</taxon>
        <taxon>Riemerella</taxon>
    </lineage>
</organism>
<proteinExistence type="predicted"/>
<evidence type="ECO:0008006" key="4">
    <source>
        <dbReference type="Google" id="ProtNLM"/>
    </source>
</evidence>
<sequence length="429" mass="49457">MKNEKTNNQNQGLKISQVLVVKPERHSPLDIQNWISAISQAYRGKRQRLVELYNNLLLDGVLYEAMDKRLRAITNANLTFQKDGKEVEEMWDFMDTPEFENLLREILLSKFYGKSVIELDFSNGFKIESIDRRHLDTLNKKILKDTSSDEGIPYENDDFILNVGNDRDLGIFARTAPYAIFKRNGGADYAQFCELFGIPQLIGKYDPDDENGQREMEEAFQKRGSAGSMTMSKNSEIDTINTSQSNGAIHKEFLDHWDKQILISTQGQTMTTTDGTSLAQAKVHGNTEEDLNKADKIFVRRFLNQELKPRLEKRGYPVAGGFFNFIEEKREMTAKEKMELAEKVHNLTTDGVDDDYFYEEFGLPRGKKAQTENKEPETEEDEESKETEETKEETQAEKPKQKTPKKQKVQAKELSLFEKLKDFFAHAPR</sequence>
<evidence type="ECO:0000256" key="1">
    <source>
        <dbReference type="SAM" id="MobiDB-lite"/>
    </source>
</evidence>
<dbReference type="Proteomes" id="UP000006276">
    <property type="component" value="Chromosome"/>
</dbReference>
<dbReference type="PATRIC" id="fig|1228997.3.peg.1979"/>
<feature type="compositionally biased region" description="Acidic residues" evidence="1">
    <location>
        <begin position="377"/>
        <end position="391"/>
    </location>
</feature>
<dbReference type="InterPro" id="IPR009279">
    <property type="entry name" value="Portal_Mu"/>
</dbReference>
<dbReference type="Pfam" id="PF06074">
    <property type="entry name" value="Portal_Mu"/>
    <property type="match status" value="1"/>
</dbReference>
<evidence type="ECO:0000313" key="2">
    <source>
        <dbReference type="EMBL" id="AFR36560.1"/>
    </source>
</evidence>
<protein>
    <recommendedName>
        <fullName evidence="4">DUF935 family protein</fullName>
    </recommendedName>
</protein>
<gene>
    <name evidence="2" type="ORF">B739_1978</name>
</gene>
<dbReference type="STRING" id="34085.AB406_0036"/>
<accession>J9R0P4</accession>
<keyword evidence="3" id="KW-1185">Reference proteome</keyword>
<dbReference type="HOGENOM" id="CLU_051131_0_0_10"/>
<dbReference type="KEGG" id="rag:B739_1978"/>
<feature type="region of interest" description="Disordered" evidence="1">
    <location>
        <begin position="363"/>
        <end position="410"/>
    </location>
</feature>
<reference evidence="2 3" key="1">
    <citation type="submission" date="2012-09" db="EMBL/GenBank/DDBJ databases">
        <title>Riemerella anatipestifer vaccine strains.</title>
        <authorList>
            <person name="Chun C.A."/>
            <person name="Shu W.M."/>
            <person name="Kang Z.D."/>
            <person name="Jia W.X."/>
        </authorList>
    </citation>
    <scope>NUCLEOTIDE SEQUENCE [LARGE SCALE GENOMIC DNA]</scope>
    <source>
        <strain evidence="2 3">RA-CH-1</strain>
    </source>
</reference>
<dbReference type="RefSeq" id="WP_014938823.1">
    <property type="nucleotide sequence ID" value="NC_018609.1"/>
</dbReference>
<evidence type="ECO:0000313" key="3">
    <source>
        <dbReference type="Proteomes" id="UP000006276"/>
    </source>
</evidence>
<dbReference type="EMBL" id="CP003787">
    <property type="protein sequence ID" value="AFR36560.1"/>
    <property type="molecule type" value="Genomic_DNA"/>
</dbReference>
<name>J9R0P4_RIEAN</name>